<evidence type="ECO:0000313" key="5">
    <source>
        <dbReference type="Proteomes" id="UP000756132"/>
    </source>
</evidence>
<keyword evidence="4" id="KW-0328">Glycosyltransferase</keyword>
<dbReference type="Proteomes" id="UP000756132">
    <property type="component" value="Chromosome 9"/>
</dbReference>
<dbReference type="AlphaFoldDB" id="A0A9Q8PFH6"/>
<feature type="transmembrane region" description="Helical" evidence="3">
    <location>
        <begin position="312"/>
        <end position="332"/>
    </location>
</feature>
<evidence type="ECO:0000256" key="2">
    <source>
        <dbReference type="ARBA" id="ARBA00022679"/>
    </source>
</evidence>
<reference evidence="4" key="2">
    <citation type="journal article" date="2022" name="Microb. Genom.">
        <title>A chromosome-scale genome assembly of the tomato pathogen Cladosporium fulvum reveals a compartmentalized genome architecture and the presence of a dispensable chromosome.</title>
        <authorList>
            <person name="Zaccaron A.Z."/>
            <person name="Chen L.H."/>
            <person name="Samaras A."/>
            <person name="Stergiopoulos I."/>
        </authorList>
    </citation>
    <scope>NUCLEOTIDE SEQUENCE</scope>
    <source>
        <strain evidence="4">Race5_Kim</strain>
    </source>
</reference>
<dbReference type="RefSeq" id="XP_047765894.1">
    <property type="nucleotide sequence ID" value="XM_047908528.1"/>
</dbReference>
<dbReference type="EMBL" id="CP090171">
    <property type="protein sequence ID" value="UJO21528.1"/>
    <property type="molecule type" value="Genomic_DNA"/>
</dbReference>
<evidence type="ECO:0000256" key="1">
    <source>
        <dbReference type="ARBA" id="ARBA00009003"/>
    </source>
</evidence>
<accession>A0A9Q8PFH6</accession>
<dbReference type="SUPFAM" id="SSF53448">
    <property type="entry name" value="Nucleotide-diphospho-sugar transferases"/>
    <property type="match status" value="1"/>
</dbReference>
<keyword evidence="2" id="KW-0808">Transferase</keyword>
<dbReference type="GO" id="GO:0051999">
    <property type="term" value="P:mannosyl-inositol phosphorylceramide biosynthetic process"/>
    <property type="evidence" value="ECO:0007669"/>
    <property type="project" value="TreeGrafter"/>
</dbReference>
<dbReference type="GO" id="GO:0016020">
    <property type="term" value="C:membrane"/>
    <property type="evidence" value="ECO:0007669"/>
    <property type="project" value="GOC"/>
</dbReference>
<dbReference type="InterPro" id="IPR029044">
    <property type="entry name" value="Nucleotide-diphossugar_trans"/>
</dbReference>
<reference evidence="4" key="1">
    <citation type="submission" date="2021-12" db="EMBL/GenBank/DDBJ databases">
        <authorList>
            <person name="Zaccaron A."/>
            <person name="Stergiopoulos I."/>
        </authorList>
    </citation>
    <scope>NUCLEOTIDE SEQUENCE</scope>
    <source>
        <strain evidence="4">Race5_Kim</strain>
    </source>
</reference>
<sequence length="366" mass="41641">MRPKTIAFATTTLVATVTFFTRHHLHVLYELGHQYSTFATYLKNHPDTLFRYPNEPGQTLSPDLYDAFLPEPVPKIIHQIYLTNGRPIANLTKYEAQIESCKHFHPEWNHKIWTDEPATAFIAEHYPDLAPHYNSYNQNIQRANVLRIALLHHYGGVFFDLDITCRSSLAAPLDPSTPNSALTHLPLLTPGASPAGVNNAFILAQKGHSFLKHLLDRAPARDLWWPIPYAHNMFSTGCEFFSDAWMSYQKVKAPEKGNRTFILADQQGRLEPFMLKGKVVTPLLEHGGESSWHRWDKRLIFSLKYIFVDWPVVGWGGVLVGVGLMWVVGRLVRGSGSGKRRRSRVLFRASMDKTGLVELEDGRSRD</sequence>
<dbReference type="KEGG" id="ffu:CLAFUR5_09380"/>
<comment type="similarity">
    <text evidence="1">Belongs to the glycosyltransferase 32 family.</text>
</comment>
<dbReference type="Pfam" id="PF04488">
    <property type="entry name" value="Gly_transf_sug"/>
    <property type="match status" value="1"/>
</dbReference>
<dbReference type="PANTHER" id="PTHR32385">
    <property type="entry name" value="MANNOSYL PHOSPHORYLINOSITOL CERAMIDE SYNTHASE"/>
    <property type="match status" value="1"/>
</dbReference>
<evidence type="ECO:0000313" key="4">
    <source>
        <dbReference type="EMBL" id="UJO21528.1"/>
    </source>
</evidence>
<protein>
    <submittedName>
        <fullName evidence="4">Inositol phosphoceramide mannosyltransferase 3</fullName>
    </submittedName>
</protein>
<keyword evidence="3" id="KW-0472">Membrane</keyword>
<name>A0A9Q8PFH6_PASFU</name>
<keyword evidence="3" id="KW-0812">Transmembrane</keyword>
<organism evidence="4 5">
    <name type="scientific">Passalora fulva</name>
    <name type="common">Tomato leaf mold</name>
    <name type="synonym">Cladosporium fulvum</name>
    <dbReference type="NCBI Taxonomy" id="5499"/>
    <lineage>
        <taxon>Eukaryota</taxon>
        <taxon>Fungi</taxon>
        <taxon>Dikarya</taxon>
        <taxon>Ascomycota</taxon>
        <taxon>Pezizomycotina</taxon>
        <taxon>Dothideomycetes</taxon>
        <taxon>Dothideomycetidae</taxon>
        <taxon>Mycosphaerellales</taxon>
        <taxon>Mycosphaerellaceae</taxon>
        <taxon>Fulvia</taxon>
    </lineage>
</organism>
<dbReference type="InterPro" id="IPR051706">
    <property type="entry name" value="Glycosyltransferase_domain"/>
</dbReference>
<dbReference type="PANTHER" id="PTHR32385:SF15">
    <property type="entry name" value="INOSITOL PHOSPHOCERAMIDE MANNOSYLTRANSFERASE 1"/>
    <property type="match status" value="1"/>
</dbReference>
<dbReference type="GeneID" id="71989258"/>
<keyword evidence="5" id="KW-1185">Reference proteome</keyword>
<keyword evidence="3" id="KW-1133">Transmembrane helix</keyword>
<proteinExistence type="inferred from homology"/>
<dbReference type="InterPro" id="IPR007577">
    <property type="entry name" value="GlycoTrfase_DXD_sugar-bd_CS"/>
</dbReference>
<gene>
    <name evidence="4" type="ORF">CLAFUR5_09380</name>
</gene>
<dbReference type="Gene3D" id="3.90.550.20">
    <property type="match status" value="1"/>
</dbReference>
<dbReference type="GO" id="GO:0000030">
    <property type="term" value="F:mannosyltransferase activity"/>
    <property type="evidence" value="ECO:0007669"/>
    <property type="project" value="TreeGrafter"/>
</dbReference>
<dbReference type="OrthoDB" id="3647at2759"/>
<evidence type="ECO:0000256" key="3">
    <source>
        <dbReference type="SAM" id="Phobius"/>
    </source>
</evidence>